<feature type="domain" description="PapC-like C-terminal" evidence="9">
    <location>
        <begin position="730"/>
        <end position="796"/>
    </location>
</feature>
<dbReference type="InterPro" id="IPR025885">
    <property type="entry name" value="PapC_N"/>
</dbReference>
<keyword evidence="4" id="KW-1134">Transmembrane beta strand</keyword>
<dbReference type="PANTHER" id="PTHR30451:SF9">
    <property type="entry name" value="F1 CAPSULE-ANCHORING PROTEIN"/>
    <property type="match status" value="1"/>
</dbReference>
<protein>
    <submittedName>
        <fullName evidence="11">Fimbrial biogenesis outer membrane usher protein</fullName>
    </submittedName>
</protein>
<keyword evidence="6" id="KW-0732">Signal</keyword>
<dbReference type="Pfam" id="PF13953">
    <property type="entry name" value="PapC_C"/>
    <property type="match status" value="1"/>
</dbReference>
<gene>
    <name evidence="11" type="ORF">ECD07_22055</name>
    <name evidence="12" type="ORF">EIW74_22085</name>
</gene>
<name>A0A5H6D8M9_SALET</name>
<dbReference type="InterPro" id="IPR000015">
    <property type="entry name" value="Fimb_usher"/>
</dbReference>
<dbReference type="InterPro" id="IPR043142">
    <property type="entry name" value="PapC-like_C_sf"/>
</dbReference>
<feature type="domain" description="PapC N-terminal" evidence="10">
    <location>
        <begin position="41"/>
        <end position="158"/>
    </location>
</feature>
<dbReference type="AlphaFoldDB" id="A0A5H6D8M9"/>
<evidence type="ECO:0000259" key="10">
    <source>
        <dbReference type="Pfam" id="PF13954"/>
    </source>
</evidence>
<dbReference type="InterPro" id="IPR025949">
    <property type="entry name" value="PapC-like_C"/>
</dbReference>
<organism evidence="11">
    <name type="scientific">Salmonella enterica subsp. enterica serovar Mikawasima</name>
    <dbReference type="NCBI Taxonomy" id="149388"/>
    <lineage>
        <taxon>Bacteria</taxon>
        <taxon>Pseudomonadati</taxon>
        <taxon>Pseudomonadota</taxon>
        <taxon>Gammaproteobacteria</taxon>
        <taxon>Enterobacterales</taxon>
        <taxon>Enterobacteriaceae</taxon>
        <taxon>Salmonella</taxon>
    </lineage>
</organism>
<dbReference type="InterPro" id="IPR037224">
    <property type="entry name" value="PapC_N_sf"/>
</dbReference>
<dbReference type="SUPFAM" id="SSF141729">
    <property type="entry name" value="FimD N-terminal domain-like"/>
    <property type="match status" value="1"/>
</dbReference>
<dbReference type="Pfam" id="PF13954">
    <property type="entry name" value="PapC_N"/>
    <property type="match status" value="1"/>
</dbReference>
<dbReference type="EMBL" id="AAHTGA010000026">
    <property type="protein sequence ID" value="ECA0918752.1"/>
    <property type="molecule type" value="Genomic_DNA"/>
</dbReference>
<dbReference type="Gene3D" id="2.60.40.2070">
    <property type="match status" value="1"/>
</dbReference>
<keyword evidence="7" id="KW-0472">Membrane</keyword>
<dbReference type="Gene3D" id="2.60.40.2610">
    <property type="entry name" value="Outer membrane usher protein FimD, plug domain"/>
    <property type="match status" value="1"/>
</dbReference>
<dbReference type="Proteomes" id="UP000839927">
    <property type="component" value="Unassembled WGS sequence"/>
</dbReference>
<comment type="caution">
    <text evidence="11">The sequence shown here is derived from an EMBL/GenBank/DDBJ whole genome shotgun (WGS) entry which is preliminary data.</text>
</comment>
<dbReference type="GO" id="GO:0015473">
    <property type="term" value="F:fimbrial usher porin activity"/>
    <property type="evidence" value="ECO:0007669"/>
    <property type="project" value="InterPro"/>
</dbReference>
<keyword evidence="5" id="KW-0812">Transmembrane</keyword>
<evidence type="ECO:0000256" key="3">
    <source>
        <dbReference type="ARBA" id="ARBA00022448"/>
    </source>
</evidence>
<dbReference type="GO" id="GO:0009297">
    <property type="term" value="P:pilus assembly"/>
    <property type="evidence" value="ECO:0007669"/>
    <property type="project" value="InterPro"/>
</dbReference>
<dbReference type="EMBL" id="AAHRMF010000025">
    <property type="protein sequence ID" value="EBZ5487344.1"/>
    <property type="molecule type" value="Genomic_DNA"/>
</dbReference>
<dbReference type="Gene3D" id="3.10.20.410">
    <property type="match status" value="1"/>
</dbReference>
<evidence type="ECO:0000256" key="2">
    <source>
        <dbReference type="ARBA" id="ARBA00008064"/>
    </source>
</evidence>
<accession>A0A5H6D8M9</accession>
<comment type="subcellular location">
    <subcellularLocation>
        <location evidence="1">Cell outer membrane</location>
        <topology evidence="1">Multi-pass membrane protein</topology>
    </subcellularLocation>
</comment>
<proteinExistence type="inferred from homology"/>
<dbReference type="PANTHER" id="PTHR30451">
    <property type="entry name" value="OUTER MEMBRANE USHER PROTEIN"/>
    <property type="match status" value="1"/>
</dbReference>
<evidence type="ECO:0000256" key="5">
    <source>
        <dbReference type="ARBA" id="ARBA00022692"/>
    </source>
</evidence>
<comment type="similarity">
    <text evidence="2">Belongs to the fimbrial export usher family.</text>
</comment>
<dbReference type="GO" id="GO:0009279">
    <property type="term" value="C:cell outer membrane"/>
    <property type="evidence" value="ECO:0007669"/>
    <property type="project" value="UniProtKB-SubCell"/>
</dbReference>
<evidence type="ECO:0000313" key="12">
    <source>
        <dbReference type="EMBL" id="ECA0918752.1"/>
    </source>
</evidence>
<evidence type="ECO:0000256" key="7">
    <source>
        <dbReference type="ARBA" id="ARBA00023136"/>
    </source>
</evidence>
<dbReference type="Gene3D" id="2.60.40.3110">
    <property type="match status" value="1"/>
</dbReference>
<evidence type="ECO:0000256" key="8">
    <source>
        <dbReference type="ARBA" id="ARBA00023237"/>
    </source>
</evidence>
<dbReference type="InterPro" id="IPR042186">
    <property type="entry name" value="FimD_plug_dom"/>
</dbReference>
<sequence length="813" mass="90500">MKKIISTLVCLFIVSPTESLSKEYRFDIEHHIDGDKYNVFNADITPPGNYMVDYYVNSEFVGAGEIYFRYIDNKLTPCVTKESLLAQGVIKGEVDEMLFDNEQCLEFNERISFSYNQATQILKLIIDDRILKKENDGIEDISLWDDGITAILLNYRTNYLKKSVGGKESLFGQIEPGINFGAWRLRNMISWRKTSKENEIESAYTYIERGIPSLKSRLVIGDKYTESDAFESIPFRGISLRSDENMIPYSMRSYIPAITGIAKTQAQVEVRQGGYLVYTTTVAPGPFEIKDSSLIKTWGGEFTVKIIEANGEIQSYIIPYSQPFFSLGEGYLRYNISAGDYRSSDSYVENNKFIEGSVSYGFPWGVSAFSGLQVAKNYNSLSLGFGKDFGAIGSVSVDWKSSSSKTNNEKNYSHGDAFGINYNKSIDSTSTNLNLSSYYFYSKNYKSLSETFDTYSSREFTSISPRKNNLTISVNQGLGDYGSLYLGLYRDTYWNGHNEDSISARYNKLLGFSSVSLAYTKSRLKNDNNYRYDNIFSMTVSVPLGSISKNATYARYQFSSSDGNANHEAGLAGSGLEQRLSWDVRKQIKEGDSSDTGYLAASWRGTYGKIGINYSHSNIQRTFGANISGGVIIHDRGITLGQPLANTTALVEAEGVAGARVLTLPGTYTDYRGYTPAGTLTPYRKNIISIAPETLPDDTDIRQTDVKVIPSEGAIVLAKFTTTKGANVIMNATKKDGTFLPLGTVVSLKKEKNVTQSTFIVGDNGRVYLSGLESTGILHAVWGKKDTEKCDIPFNLHKTDNKQKIIIVQGICR</sequence>
<reference evidence="11" key="1">
    <citation type="submission" date="2018-10" db="EMBL/GenBank/DDBJ databases">
        <authorList>
            <person name="Ashton P.M."/>
            <person name="Dallman T."/>
            <person name="Nair S."/>
            <person name="De Pinna E."/>
            <person name="Peters T."/>
            <person name="Grant K."/>
        </authorList>
    </citation>
    <scope>NUCLEOTIDE SEQUENCE [LARGE SCALE GENOMIC DNA]</scope>
    <source>
        <strain evidence="11">627415</strain>
        <strain evidence="12">644161</strain>
    </source>
</reference>
<evidence type="ECO:0000256" key="6">
    <source>
        <dbReference type="ARBA" id="ARBA00022729"/>
    </source>
</evidence>
<evidence type="ECO:0000313" key="11">
    <source>
        <dbReference type="EMBL" id="EBZ5487344.1"/>
    </source>
</evidence>
<dbReference type="Pfam" id="PF00577">
    <property type="entry name" value="Usher"/>
    <property type="match status" value="1"/>
</dbReference>
<keyword evidence="3" id="KW-0813">Transport</keyword>
<evidence type="ECO:0000256" key="4">
    <source>
        <dbReference type="ARBA" id="ARBA00022452"/>
    </source>
</evidence>
<evidence type="ECO:0000256" key="1">
    <source>
        <dbReference type="ARBA" id="ARBA00004571"/>
    </source>
</evidence>
<keyword evidence="8" id="KW-0998">Cell outer membrane</keyword>
<evidence type="ECO:0000259" key="9">
    <source>
        <dbReference type="Pfam" id="PF13953"/>
    </source>
</evidence>